<accession>X1DDX4</accession>
<dbReference type="InterPro" id="IPR015943">
    <property type="entry name" value="WD40/YVTN_repeat-like_dom_sf"/>
</dbReference>
<evidence type="ECO:0008006" key="2">
    <source>
        <dbReference type="Google" id="ProtNLM"/>
    </source>
</evidence>
<feature type="non-terminal residue" evidence="1">
    <location>
        <position position="1"/>
    </location>
</feature>
<sequence>ASESPSIADGKIYTGICGGAIYCLNATTGDYIWSKLGVSGQYSCSSPAIANGKVYVGLGNYLLCCFGSEHNTGVASITSPISGNATVFTPKVIVENTGVFNETDVPVNMVITKIDTLGIEYNKTVNIDINRGETKNVVFTDWTPEDLGSGISGTIDYVVTACTQMLTDEDTGNDCKTKTITLDYGELDDVGVISIISPVNGDATVFTPEAIVENFGTVDEVDVPVNMLITKIDTLGIEYNKTVNIDINRGETKNVVFTDWTPEDLGSGISGTIDYVVTACTQMLTDEDTG</sequence>
<reference evidence="1" key="1">
    <citation type="journal article" date="2014" name="Front. Microbiol.">
        <title>High frequency of phylogenetically diverse reductive dehalogenase-homologous genes in deep subseafloor sedimentary metagenomes.</title>
        <authorList>
            <person name="Kawai M."/>
            <person name="Futagami T."/>
            <person name="Toyoda A."/>
            <person name="Takaki Y."/>
            <person name="Nishi S."/>
            <person name="Hori S."/>
            <person name="Arai W."/>
            <person name="Tsubouchi T."/>
            <person name="Morono Y."/>
            <person name="Uchiyama I."/>
            <person name="Ito T."/>
            <person name="Fujiyama A."/>
            <person name="Inagaki F."/>
            <person name="Takami H."/>
        </authorList>
    </citation>
    <scope>NUCLEOTIDE SEQUENCE</scope>
    <source>
        <strain evidence="1">Expedition CK06-06</strain>
    </source>
</reference>
<evidence type="ECO:0000313" key="1">
    <source>
        <dbReference type="EMBL" id="GAH03269.1"/>
    </source>
</evidence>
<proteinExistence type="predicted"/>
<feature type="non-terminal residue" evidence="1">
    <location>
        <position position="290"/>
    </location>
</feature>
<dbReference type="InterPro" id="IPR011047">
    <property type="entry name" value="Quinoprotein_ADH-like_sf"/>
</dbReference>
<protein>
    <recommendedName>
        <fullName evidence="2">CARDB domain-containing protein</fullName>
    </recommendedName>
</protein>
<dbReference type="Gene3D" id="2.130.10.10">
    <property type="entry name" value="YVTN repeat-like/Quinoprotein amine dehydrogenase"/>
    <property type="match status" value="1"/>
</dbReference>
<comment type="caution">
    <text evidence="1">The sequence shown here is derived from an EMBL/GenBank/DDBJ whole genome shotgun (WGS) entry which is preliminary data.</text>
</comment>
<dbReference type="EMBL" id="BART01021700">
    <property type="protein sequence ID" value="GAH03269.1"/>
    <property type="molecule type" value="Genomic_DNA"/>
</dbReference>
<dbReference type="SUPFAM" id="SSF50998">
    <property type="entry name" value="Quinoprotein alcohol dehydrogenase-like"/>
    <property type="match status" value="1"/>
</dbReference>
<name>X1DDX4_9ZZZZ</name>
<dbReference type="AlphaFoldDB" id="X1DDX4"/>
<gene>
    <name evidence="1" type="ORF">S01H4_39940</name>
</gene>
<organism evidence="1">
    <name type="scientific">marine sediment metagenome</name>
    <dbReference type="NCBI Taxonomy" id="412755"/>
    <lineage>
        <taxon>unclassified sequences</taxon>
        <taxon>metagenomes</taxon>
        <taxon>ecological metagenomes</taxon>
    </lineage>
</organism>